<dbReference type="EMBL" id="SMRP01000001">
    <property type="protein sequence ID" value="TDG25832.1"/>
    <property type="molecule type" value="Genomic_DNA"/>
</dbReference>
<dbReference type="InterPro" id="IPR029069">
    <property type="entry name" value="HotDog_dom_sf"/>
</dbReference>
<name>A0A4R5MF61_9BURK</name>
<proteinExistence type="predicted"/>
<dbReference type="Gene3D" id="3.10.129.10">
    <property type="entry name" value="Hotdog Thioesterase"/>
    <property type="match status" value="1"/>
</dbReference>
<evidence type="ECO:0000313" key="1">
    <source>
        <dbReference type="EMBL" id="TDG25832.1"/>
    </source>
</evidence>
<gene>
    <name evidence="1" type="ORF">EYW47_00225</name>
</gene>
<dbReference type="SUPFAM" id="SSF54637">
    <property type="entry name" value="Thioesterase/thiol ester dehydrase-isomerase"/>
    <property type="match status" value="1"/>
</dbReference>
<dbReference type="Pfam" id="PF13279">
    <property type="entry name" value="4HBT_2"/>
    <property type="match status" value="1"/>
</dbReference>
<reference evidence="1 2" key="1">
    <citation type="submission" date="2019-03" db="EMBL/GenBank/DDBJ databases">
        <title>Paraburkholderia sp. 4M-K11, isolated from subtropical forest soil.</title>
        <authorList>
            <person name="Gao Z.-H."/>
            <person name="Qiu L.-H."/>
        </authorList>
    </citation>
    <scope>NUCLEOTIDE SEQUENCE [LARGE SCALE GENOMIC DNA]</scope>
    <source>
        <strain evidence="1 2">4M-K11</strain>
    </source>
</reference>
<dbReference type="CDD" id="cd00586">
    <property type="entry name" value="4HBT"/>
    <property type="match status" value="1"/>
</dbReference>
<organism evidence="1 2">
    <name type="scientific">Paraburkholderia silviterrae</name>
    <dbReference type="NCBI Taxonomy" id="2528715"/>
    <lineage>
        <taxon>Bacteria</taxon>
        <taxon>Pseudomonadati</taxon>
        <taxon>Pseudomonadota</taxon>
        <taxon>Betaproteobacteria</taxon>
        <taxon>Burkholderiales</taxon>
        <taxon>Burkholderiaceae</taxon>
        <taxon>Paraburkholderia</taxon>
    </lineage>
</organism>
<dbReference type="AlphaFoldDB" id="A0A4R5MF61"/>
<dbReference type="RefSeq" id="WP_133192884.1">
    <property type="nucleotide sequence ID" value="NZ_JBHUCW010000015.1"/>
</dbReference>
<evidence type="ECO:0000313" key="2">
    <source>
        <dbReference type="Proteomes" id="UP000295722"/>
    </source>
</evidence>
<accession>A0A4R5MF61</accession>
<sequence>MKTHAPVFSRLHKIHFSECDPAGIVFYPQYFVLFNDLIESWIDALLPEGYHGVIGARRVGMPTVHLEVDFKAVSKMGDEVWLSLDVERIGQASLTLAWACTGTDGVMRMSAQQTIVTTSLDTHKAMPIPDDLRRAIEGAAEDAAARARQG</sequence>
<dbReference type="OrthoDB" id="21822at2"/>
<protein>
    <submittedName>
        <fullName evidence="1">Acyl-CoA thioesterase</fullName>
    </submittedName>
</protein>
<dbReference type="Proteomes" id="UP000295722">
    <property type="component" value="Unassembled WGS sequence"/>
</dbReference>
<keyword evidence="2" id="KW-1185">Reference proteome</keyword>
<comment type="caution">
    <text evidence="1">The sequence shown here is derived from an EMBL/GenBank/DDBJ whole genome shotgun (WGS) entry which is preliminary data.</text>
</comment>